<accession>A0A1I5YC62</accession>
<evidence type="ECO:0000313" key="1">
    <source>
        <dbReference type="EMBL" id="SFQ41487.1"/>
    </source>
</evidence>
<sequence length="60" mass="7199">MKNRNRQRANRKLKEELLDFRDACGVKDPTPYEAVKEIVAEMKKNKERSRHGIHEYVSWV</sequence>
<organism evidence="1 2">
    <name type="scientific">Butyrivibrio proteoclasticus</name>
    <dbReference type="NCBI Taxonomy" id="43305"/>
    <lineage>
        <taxon>Bacteria</taxon>
        <taxon>Bacillati</taxon>
        <taxon>Bacillota</taxon>
        <taxon>Clostridia</taxon>
        <taxon>Lachnospirales</taxon>
        <taxon>Lachnospiraceae</taxon>
        <taxon>Butyrivibrio</taxon>
    </lineage>
</organism>
<dbReference type="AlphaFoldDB" id="A0A1I5YC62"/>
<proteinExistence type="predicted"/>
<reference evidence="2" key="1">
    <citation type="submission" date="2016-10" db="EMBL/GenBank/DDBJ databases">
        <authorList>
            <person name="Varghese N."/>
            <person name="Submissions S."/>
        </authorList>
    </citation>
    <scope>NUCLEOTIDE SEQUENCE [LARGE SCALE GENOMIC DNA]</scope>
    <source>
        <strain evidence="2">P18</strain>
    </source>
</reference>
<protein>
    <submittedName>
        <fullName evidence="1">Uncharacterized protein</fullName>
    </submittedName>
</protein>
<gene>
    <name evidence="1" type="ORF">SAMN04487928_14323</name>
</gene>
<dbReference type="OrthoDB" id="2004375at2"/>
<name>A0A1I5YC62_9FIRM</name>
<dbReference type="Proteomes" id="UP000182624">
    <property type="component" value="Unassembled WGS sequence"/>
</dbReference>
<dbReference type="EMBL" id="FOXO01000043">
    <property type="protein sequence ID" value="SFQ41487.1"/>
    <property type="molecule type" value="Genomic_DNA"/>
</dbReference>
<dbReference type="RefSeq" id="WP_074891822.1">
    <property type="nucleotide sequence ID" value="NZ_FOXO01000043.1"/>
</dbReference>
<keyword evidence="2" id="KW-1185">Reference proteome</keyword>
<evidence type="ECO:0000313" key="2">
    <source>
        <dbReference type="Proteomes" id="UP000182624"/>
    </source>
</evidence>